<protein>
    <submittedName>
        <fullName evidence="1">Uncharacterized protein</fullName>
    </submittedName>
</protein>
<sequence length="124" mass="13145">MESGLHVDINCVACQPVVHRGHARVVRILNGGSLGEARVTTGVIEIEYPVENATRIISSTGENAVVPPESGTKRGDNVIMAGRKQPRHCGVCKALGHNKRTYQNRPGAPAMTAAIADVFPPIAL</sequence>
<proteinExistence type="predicted"/>
<name>A0ABD1YVM2_9MARC</name>
<comment type="caution">
    <text evidence="1">The sequence shown here is derived from an EMBL/GenBank/DDBJ whole genome shotgun (WGS) entry which is preliminary data.</text>
</comment>
<organism evidence="1 2">
    <name type="scientific">Riccia fluitans</name>
    <dbReference type="NCBI Taxonomy" id="41844"/>
    <lineage>
        <taxon>Eukaryota</taxon>
        <taxon>Viridiplantae</taxon>
        <taxon>Streptophyta</taxon>
        <taxon>Embryophyta</taxon>
        <taxon>Marchantiophyta</taxon>
        <taxon>Marchantiopsida</taxon>
        <taxon>Marchantiidae</taxon>
        <taxon>Marchantiales</taxon>
        <taxon>Ricciaceae</taxon>
        <taxon>Riccia</taxon>
    </lineage>
</organism>
<gene>
    <name evidence="1" type="ORF">R1flu_006295</name>
</gene>
<evidence type="ECO:0000313" key="2">
    <source>
        <dbReference type="Proteomes" id="UP001605036"/>
    </source>
</evidence>
<dbReference type="EMBL" id="JBHFFA010000003">
    <property type="protein sequence ID" value="KAL2634816.1"/>
    <property type="molecule type" value="Genomic_DNA"/>
</dbReference>
<accession>A0ABD1YVM2</accession>
<keyword evidence="2" id="KW-1185">Reference proteome</keyword>
<evidence type="ECO:0000313" key="1">
    <source>
        <dbReference type="EMBL" id="KAL2634816.1"/>
    </source>
</evidence>
<dbReference type="AlphaFoldDB" id="A0ABD1YVM2"/>
<dbReference type="Proteomes" id="UP001605036">
    <property type="component" value="Unassembled WGS sequence"/>
</dbReference>
<reference evidence="1 2" key="1">
    <citation type="submission" date="2024-09" db="EMBL/GenBank/DDBJ databases">
        <title>Chromosome-scale assembly of Riccia fluitans.</title>
        <authorList>
            <person name="Paukszto L."/>
            <person name="Sawicki J."/>
            <person name="Karawczyk K."/>
            <person name="Piernik-Szablinska J."/>
            <person name="Szczecinska M."/>
            <person name="Mazdziarz M."/>
        </authorList>
    </citation>
    <scope>NUCLEOTIDE SEQUENCE [LARGE SCALE GENOMIC DNA]</scope>
    <source>
        <strain evidence="1">Rf_01</strain>
        <tissue evidence="1">Aerial parts of the thallus</tissue>
    </source>
</reference>